<evidence type="ECO:0000313" key="3">
    <source>
        <dbReference type="Proteomes" id="UP000054485"/>
    </source>
</evidence>
<accession>A0A0D0BKD3</accession>
<protein>
    <submittedName>
        <fullName evidence="2">Uncharacterized protein</fullName>
    </submittedName>
</protein>
<dbReference type="Proteomes" id="UP000054485">
    <property type="component" value="Unassembled WGS sequence"/>
</dbReference>
<dbReference type="AlphaFoldDB" id="A0A0D0BKD3"/>
<organism evidence="2 3">
    <name type="scientific">Suillus luteus UH-Slu-Lm8-n1</name>
    <dbReference type="NCBI Taxonomy" id="930992"/>
    <lineage>
        <taxon>Eukaryota</taxon>
        <taxon>Fungi</taxon>
        <taxon>Dikarya</taxon>
        <taxon>Basidiomycota</taxon>
        <taxon>Agaricomycotina</taxon>
        <taxon>Agaricomycetes</taxon>
        <taxon>Agaricomycetidae</taxon>
        <taxon>Boletales</taxon>
        <taxon>Suillineae</taxon>
        <taxon>Suillaceae</taxon>
        <taxon>Suillus</taxon>
    </lineage>
</organism>
<sequence>MSSRVKYQLHYHWYPSLGASGMVPPSNVTYPYVTNTGPYYHWYPSLEPSGMVPPSNVTYPYATNTGSPPDVQFHPPANAFTAPPEHDTV</sequence>
<evidence type="ECO:0000256" key="1">
    <source>
        <dbReference type="SAM" id="MobiDB-lite"/>
    </source>
</evidence>
<evidence type="ECO:0000313" key="2">
    <source>
        <dbReference type="EMBL" id="KIK43718.1"/>
    </source>
</evidence>
<proteinExistence type="predicted"/>
<dbReference type="OrthoDB" id="2614913at2759"/>
<name>A0A0D0BKD3_9AGAM</name>
<keyword evidence="3" id="KW-1185">Reference proteome</keyword>
<reference evidence="3" key="2">
    <citation type="submission" date="2015-01" db="EMBL/GenBank/DDBJ databases">
        <title>Evolutionary Origins and Diversification of the Mycorrhizal Mutualists.</title>
        <authorList>
            <consortium name="DOE Joint Genome Institute"/>
            <consortium name="Mycorrhizal Genomics Consortium"/>
            <person name="Kohler A."/>
            <person name="Kuo A."/>
            <person name="Nagy L.G."/>
            <person name="Floudas D."/>
            <person name="Copeland A."/>
            <person name="Barry K.W."/>
            <person name="Cichocki N."/>
            <person name="Veneault-Fourrey C."/>
            <person name="LaButti K."/>
            <person name="Lindquist E.A."/>
            <person name="Lipzen A."/>
            <person name="Lundell T."/>
            <person name="Morin E."/>
            <person name="Murat C."/>
            <person name="Riley R."/>
            <person name="Ohm R."/>
            <person name="Sun H."/>
            <person name="Tunlid A."/>
            <person name="Henrissat B."/>
            <person name="Grigoriev I.V."/>
            <person name="Hibbett D.S."/>
            <person name="Martin F."/>
        </authorList>
    </citation>
    <scope>NUCLEOTIDE SEQUENCE [LARGE SCALE GENOMIC DNA]</scope>
    <source>
        <strain evidence="3">UH-Slu-Lm8-n1</strain>
    </source>
</reference>
<gene>
    <name evidence="2" type="ORF">CY34DRAFT_803558</name>
</gene>
<dbReference type="HOGENOM" id="CLU_2456280_0_0_1"/>
<reference evidence="2 3" key="1">
    <citation type="submission" date="2014-04" db="EMBL/GenBank/DDBJ databases">
        <authorList>
            <consortium name="DOE Joint Genome Institute"/>
            <person name="Kuo A."/>
            <person name="Ruytinx J."/>
            <person name="Rineau F."/>
            <person name="Colpaert J."/>
            <person name="Kohler A."/>
            <person name="Nagy L.G."/>
            <person name="Floudas D."/>
            <person name="Copeland A."/>
            <person name="Barry K.W."/>
            <person name="Cichocki N."/>
            <person name="Veneault-Fourrey C."/>
            <person name="LaButti K."/>
            <person name="Lindquist E.A."/>
            <person name="Lipzen A."/>
            <person name="Lundell T."/>
            <person name="Morin E."/>
            <person name="Murat C."/>
            <person name="Sun H."/>
            <person name="Tunlid A."/>
            <person name="Henrissat B."/>
            <person name="Grigoriev I.V."/>
            <person name="Hibbett D.S."/>
            <person name="Martin F."/>
            <person name="Nordberg H.P."/>
            <person name="Cantor M.N."/>
            <person name="Hua S.X."/>
        </authorList>
    </citation>
    <scope>NUCLEOTIDE SEQUENCE [LARGE SCALE GENOMIC DNA]</scope>
    <source>
        <strain evidence="2 3">UH-Slu-Lm8-n1</strain>
    </source>
</reference>
<dbReference type="EMBL" id="KN835206">
    <property type="protein sequence ID" value="KIK43718.1"/>
    <property type="molecule type" value="Genomic_DNA"/>
</dbReference>
<feature type="region of interest" description="Disordered" evidence="1">
    <location>
        <begin position="63"/>
        <end position="89"/>
    </location>
</feature>
<dbReference type="InParanoid" id="A0A0D0BKD3"/>